<dbReference type="Gene3D" id="2.40.37.10">
    <property type="entry name" value="Lyase, Ornithine Decarboxylase, Chain A, domain 1"/>
    <property type="match status" value="1"/>
</dbReference>
<dbReference type="InterPro" id="IPR009006">
    <property type="entry name" value="Ala_racemase/Decarboxylase_C"/>
</dbReference>
<dbReference type="PANTHER" id="PTHR11482:SF6">
    <property type="entry name" value="ORNITHINE DECARBOXYLASE 1-RELATED"/>
    <property type="match status" value="1"/>
</dbReference>
<feature type="region of interest" description="Disordered" evidence="3">
    <location>
        <begin position="56"/>
        <end position="82"/>
    </location>
</feature>
<evidence type="ECO:0000256" key="2">
    <source>
        <dbReference type="ARBA" id="ARBA00023239"/>
    </source>
</evidence>
<proteinExistence type="predicted"/>
<reference evidence="4" key="1">
    <citation type="submission" date="2021-02" db="EMBL/GenBank/DDBJ databases">
        <authorList>
            <person name="Dougan E. K."/>
            <person name="Rhodes N."/>
            <person name="Thang M."/>
            <person name="Chan C."/>
        </authorList>
    </citation>
    <scope>NUCLEOTIDE SEQUENCE</scope>
</reference>
<name>A0A813LL66_POLGL</name>
<dbReference type="SUPFAM" id="SSF50621">
    <property type="entry name" value="Alanine racemase C-terminal domain-like"/>
    <property type="match status" value="1"/>
</dbReference>
<accession>A0A813LL66</accession>
<organism evidence="4 5">
    <name type="scientific">Polarella glacialis</name>
    <name type="common">Dinoflagellate</name>
    <dbReference type="NCBI Taxonomy" id="89957"/>
    <lineage>
        <taxon>Eukaryota</taxon>
        <taxon>Sar</taxon>
        <taxon>Alveolata</taxon>
        <taxon>Dinophyceae</taxon>
        <taxon>Suessiales</taxon>
        <taxon>Suessiaceae</taxon>
        <taxon>Polarella</taxon>
    </lineage>
</organism>
<feature type="compositionally biased region" description="Polar residues" evidence="3">
    <location>
        <begin position="66"/>
        <end position="82"/>
    </location>
</feature>
<evidence type="ECO:0008006" key="6">
    <source>
        <dbReference type="Google" id="ProtNLM"/>
    </source>
</evidence>
<protein>
    <recommendedName>
        <fullName evidence="6">Ornithine decarboxylase</fullName>
    </recommendedName>
</protein>
<keyword evidence="2" id="KW-0456">Lyase</keyword>
<dbReference type="Proteomes" id="UP000626109">
    <property type="component" value="Unassembled WGS sequence"/>
</dbReference>
<dbReference type="GO" id="GO:0033387">
    <property type="term" value="P:putrescine biosynthetic process from arginine, via ornithine"/>
    <property type="evidence" value="ECO:0007669"/>
    <property type="project" value="TreeGrafter"/>
</dbReference>
<sequence>FDVVLEKHVMPELDEGDWVLWRSMGAYTSAAGSRFNGFPKAKCWYYRTSLPDLEQEDAEEEEDFVRTSTAASSNSVCSDEGA</sequence>
<dbReference type="AlphaFoldDB" id="A0A813LL66"/>
<comment type="caution">
    <text evidence="4">The sequence shown here is derived from an EMBL/GenBank/DDBJ whole genome shotgun (WGS) entry which is preliminary data.</text>
</comment>
<evidence type="ECO:0000313" key="4">
    <source>
        <dbReference type="EMBL" id="CAE8732644.1"/>
    </source>
</evidence>
<feature type="non-terminal residue" evidence="4">
    <location>
        <position position="82"/>
    </location>
</feature>
<gene>
    <name evidence="4" type="ORF">PGLA2088_LOCUS46484</name>
</gene>
<dbReference type="GO" id="GO:0004586">
    <property type="term" value="F:ornithine decarboxylase activity"/>
    <property type="evidence" value="ECO:0007669"/>
    <property type="project" value="TreeGrafter"/>
</dbReference>
<dbReference type="InterPro" id="IPR002433">
    <property type="entry name" value="Orn_de-COase"/>
</dbReference>
<dbReference type="GO" id="GO:0005737">
    <property type="term" value="C:cytoplasm"/>
    <property type="evidence" value="ECO:0007669"/>
    <property type="project" value="TreeGrafter"/>
</dbReference>
<evidence type="ECO:0000313" key="5">
    <source>
        <dbReference type="Proteomes" id="UP000626109"/>
    </source>
</evidence>
<dbReference type="PANTHER" id="PTHR11482">
    <property type="entry name" value="ARGININE/DIAMINOPIMELATE/ORNITHINE DECARBOXYLASE"/>
    <property type="match status" value="1"/>
</dbReference>
<keyword evidence="1" id="KW-0663">Pyridoxal phosphate</keyword>
<evidence type="ECO:0000256" key="1">
    <source>
        <dbReference type="ARBA" id="ARBA00022898"/>
    </source>
</evidence>
<dbReference type="EMBL" id="CAJNNW010036198">
    <property type="protein sequence ID" value="CAE8732644.1"/>
    <property type="molecule type" value="Genomic_DNA"/>
</dbReference>
<evidence type="ECO:0000256" key="3">
    <source>
        <dbReference type="SAM" id="MobiDB-lite"/>
    </source>
</evidence>